<evidence type="ECO:0000313" key="3">
    <source>
        <dbReference type="Proteomes" id="UP000236214"/>
    </source>
</evidence>
<dbReference type="RefSeq" id="WP_103103688.1">
    <property type="nucleotide sequence ID" value="NZ_BDEC01000148.1"/>
</dbReference>
<protein>
    <submittedName>
        <fullName evidence="2">Putative UDP-sugar epimerase</fullName>
    </submittedName>
</protein>
<dbReference type="Proteomes" id="UP000236214">
    <property type="component" value="Unassembled WGS sequence"/>
</dbReference>
<proteinExistence type="predicted"/>
<dbReference type="AlphaFoldDB" id="A0A2H6CW43"/>
<dbReference type="InterPro" id="IPR001509">
    <property type="entry name" value="Epimerase_deHydtase"/>
</dbReference>
<gene>
    <name evidence="2" type="ORF">TEHN7118_2017</name>
</gene>
<evidence type="ECO:0000313" key="2">
    <source>
        <dbReference type="EMBL" id="GBD69211.1"/>
    </source>
</evidence>
<accession>A0A2H6CW43</accession>
<dbReference type="PANTHER" id="PTHR43245">
    <property type="entry name" value="BIFUNCTIONAL POLYMYXIN RESISTANCE PROTEIN ARNA"/>
    <property type="match status" value="1"/>
</dbReference>
<comment type="caution">
    <text evidence="2">The sequence shown here is derived from an EMBL/GenBank/DDBJ whole genome shotgun (WGS) entry which is preliminary data.</text>
</comment>
<dbReference type="EMBL" id="BDEC01000148">
    <property type="protein sequence ID" value="GBD69211.1"/>
    <property type="molecule type" value="Genomic_DNA"/>
</dbReference>
<dbReference type="InterPro" id="IPR036291">
    <property type="entry name" value="NAD(P)-bd_dom_sf"/>
</dbReference>
<feature type="domain" description="NAD-dependent epimerase/dehydratase" evidence="1">
    <location>
        <begin position="14"/>
        <end position="195"/>
    </location>
</feature>
<dbReference type="SUPFAM" id="SSF51735">
    <property type="entry name" value="NAD(P)-binding Rossmann-fold domains"/>
    <property type="match status" value="1"/>
</dbReference>
<reference evidence="2 3" key="1">
    <citation type="submission" date="2016-05" db="EMBL/GenBank/DDBJ databases">
        <title>Whole genome sequencing of Tetragenococcus halophilus subsp. halophilus NISL 7118.</title>
        <authorList>
            <person name="Shiwa Y."/>
            <person name="Nishimura I."/>
            <person name="Yoshikawa H."/>
            <person name="Koyama Y."/>
            <person name="Oguma T."/>
        </authorList>
    </citation>
    <scope>NUCLEOTIDE SEQUENCE [LARGE SCALE GENOMIC DNA]</scope>
    <source>
        <strain evidence="2 3">NISL 7118</strain>
    </source>
</reference>
<organism evidence="2 3">
    <name type="scientific">Tetragenococcus halophilus subsp. halophilus</name>
    <dbReference type="NCBI Taxonomy" id="1513897"/>
    <lineage>
        <taxon>Bacteria</taxon>
        <taxon>Bacillati</taxon>
        <taxon>Bacillota</taxon>
        <taxon>Bacilli</taxon>
        <taxon>Lactobacillales</taxon>
        <taxon>Enterococcaceae</taxon>
        <taxon>Tetragenococcus</taxon>
    </lineage>
</organism>
<evidence type="ECO:0000259" key="1">
    <source>
        <dbReference type="Pfam" id="PF01370"/>
    </source>
</evidence>
<keyword evidence="3" id="KW-1185">Reference proteome</keyword>
<dbReference type="InterPro" id="IPR050177">
    <property type="entry name" value="Lipid_A_modif_metabolic_enz"/>
</dbReference>
<sequence length="294" mass="33728">MKRILITGKNSYIGQTFINWVKSNNVDCKIDTIDLKGPDWKKQDFSIYDCLIHLAAIVHKKGQEDDIYYRINRDLAVETAKKAKIEGVKQFIFLSTMSVFGMNQGVINKETKLLPKTSYGKSKLEAEKEIRKLGDEQFIVSILRPPMVYGPNASGNYSRLSKLAKKINIFPKINNQRSMLFVFNLHQFLKIIIDNQLSGTFYPKNSQHINTSQLVYEIAKAHNKSMHLINMGEAIPQFLIKHSAVFSKIFGTLVYDENLLGTPNTEYKGLKFEYNNYDFKRSIVISEGVKIIND</sequence>
<dbReference type="Gene3D" id="3.40.50.720">
    <property type="entry name" value="NAD(P)-binding Rossmann-like Domain"/>
    <property type="match status" value="1"/>
</dbReference>
<name>A0A2H6CW43_TETHA</name>
<dbReference type="PANTHER" id="PTHR43245:SF58">
    <property type="entry name" value="BLL5923 PROTEIN"/>
    <property type="match status" value="1"/>
</dbReference>
<dbReference type="Pfam" id="PF01370">
    <property type="entry name" value="Epimerase"/>
    <property type="match status" value="1"/>
</dbReference>